<evidence type="ECO:0000313" key="1">
    <source>
        <dbReference type="EMBL" id="GDY29197.1"/>
    </source>
</evidence>
<dbReference type="AlphaFoldDB" id="A0A4D4J5E1"/>
<dbReference type="EMBL" id="BJFL01000003">
    <property type="protein sequence ID" value="GDY29197.1"/>
    <property type="molecule type" value="Genomic_DNA"/>
</dbReference>
<proteinExistence type="predicted"/>
<accession>A0A4D4J5E1</accession>
<reference evidence="2" key="1">
    <citation type="submission" date="2019-04" db="EMBL/GenBank/DDBJ databases">
        <title>Draft genome sequence of Pseudonocardiaceae bacterium SL3-2-4.</title>
        <authorList>
            <person name="Ningsih F."/>
            <person name="Yokota A."/>
            <person name="Sakai Y."/>
            <person name="Nanatani K."/>
            <person name="Yabe S."/>
            <person name="Oetari A."/>
            <person name="Sjamsuridzal W."/>
        </authorList>
    </citation>
    <scope>NUCLEOTIDE SEQUENCE [LARGE SCALE GENOMIC DNA]</scope>
    <source>
        <strain evidence="2">SL3-2-4</strain>
    </source>
</reference>
<comment type="caution">
    <text evidence="1">The sequence shown here is derived from an EMBL/GenBank/DDBJ whole genome shotgun (WGS) entry which is preliminary data.</text>
</comment>
<sequence>MTNDFGSADVCGLIIARMDGARSVDWPPGARVYTYGSRPGDAVLVPPPTRTTILVARGAAQRWFDVSVSEVYPSADPAALFDAEIIAALSKRAGNPPPFIP</sequence>
<gene>
    <name evidence="1" type="ORF">GTS_08300</name>
</gene>
<dbReference type="RefSeq" id="WP_137812399.1">
    <property type="nucleotide sequence ID" value="NZ_BJFL01000003.1"/>
</dbReference>
<organism evidence="1 2">
    <name type="scientific">Gandjariella thermophila</name>
    <dbReference type="NCBI Taxonomy" id="1931992"/>
    <lineage>
        <taxon>Bacteria</taxon>
        <taxon>Bacillati</taxon>
        <taxon>Actinomycetota</taxon>
        <taxon>Actinomycetes</taxon>
        <taxon>Pseudonocardiales</taxon>
        <taxon>Pseudonocardiaceae</taxon>
        <taxon>Gandjariella</taxon>
    </lineage>
</organism>
<evidence type="ECO:0000313" key="2">
    <source>
        <dbReference type="Proteomes" id="UP000298860"/>
    </source>
</evidence>
<dbReference type="Proteomes" id="UP000298860">
    <property type="component" value="Unassembled WGS sequence"/>
</dbReference>
<protein>
    <submittedName>
        <fullName evidence="1">Uncharacterized protein</fullName>
    </submittedName>
</protein>
<keyword evidence="2" id="KW-1185">Reference proteome</keyword>
<name>A0A4D4J5E1_9PSEU</name>